<dbReference type="EMBL" id="AHCD03000043">
    <property type="protein sequence ID" value="KAF7783544.1"/>
    <property type="molecule type" value="Genomic_DNA"/>
</dbReference>
<dbReference type="AlphaFoldDB" id="A0A8T0C4M6"/>
<protein>
    <submittedName>
        <fullName evidence="1">Uncharacterized protein</fullName>
    </submittedName>
</protein>
<evidence type="ECO:0000313" key="1">
    <source>
        <dbReference type="EMBL" id="KAF7783544.1"/>
    </source>
</evidence>
<comment type="caution">
    <text evidence="1">The sequence shown here is derived from an EMBL/GenBank/DDBJ whole genome shotgun (WGS) entry which is preliminary data.</text>
</comment>
<sequence>MSALLPARKLQTARLIENQIDTLSERNSACRSYYILLAYRNRTKTWPRYLFLYSDSAGT</sequence>
<reference evidence="1 2" key="1">
    <citation type="journal article" date="2012" name="J. Bacteriol.">
        <title>Genome sequence of the cycloprodigiosin-producing bacterial strain Pseudoalteromonas rubra ATCC 29570(T).</title>
        <authorList>
            <person name="Xie B.B."/>
            <person name="Shu Y.L."/>
            <person name="Qin Q.L."/>
            <person name="Rong J.C."/>
            <person name="Zhang X.Y."/>
            <person name="Chen X.L."/>
            <person name="Zhou B.C."/>
            <person name="Zhang Y.Z."/>
        </authorList>
    </citation>
    <scope>NUCLEOTIDE SEQUENCE [LARGE SCALE GENOMIC DNA]</scope>
    <source>
        <strain evidence="1 2">DSM 6842</strain>
    </source>
</reference>
<proteinExistence type="predicted"/>
<name>A0A8T0C4M6_9GAMM</name>
<organism evidence="1 2">
    <name type="scientific">Pseudoalteromonas rubra</name>
    <dbReference type="NCBI Taxonomy" id="43658"/>
    <lineage>
        <taxon>Bacteria</taxon>
        <taxon>Pseudomonadati</taxon>
        <taxon>Pseudomonadota</taxon>
        <taxon>Gammaproteobacteria</taxon>
        <taxon>Alteromonadales</taxon>
        <taxon>Pseudoalteromonadaceae</taxon>
        <taxon>Pseudoalteromonas</taxon>
    </lineage>
</organism>
<evidence type="ECO:0000313" key="2">
    <source>
        <dbReference type="Proteomes" id="UP000016480"/>
    </source>
</evidence>
<accession>A0A8T0C4M6</accession>
<dbReference type="Proteomes" id="UP000016480">
    <property type="component" value="Unassembled WGS sequence"/>
</dbReference>
<gene>
    <name evidence="1" type="ORF">PRUB_a3338</name>
</gene>